<organism evidence="1 2">
    <name type="scientific">Pandoraea terrae</name>
    <dbReference type="NCBI Taxonomy" id="1537710"/>
    <lineage>
        <taxon>Bacteria</taxon>
        <taxon>Pseudomonadati</taxon>
        <taxon>Pseudomonadota</taxon>
        <taxon>Betaproteobacteria</taxon>
        <taxon>Burkholderiales</taxon>
        <taxon>Burkholderiaceae</taxon>
        <taxon>Pandoraea</taxon>
    </lineage>
</organism>
<accession>A0A5E4Z1M3</accession>
<protein>
    <submittedName>
        <fullName evidence="1">Uncharacterized protein</fullName>
    </submittedName>
</protein>
<evidence type="ECO:0000313" key="2">
    <source>
        <dbReference type="Proteomes" id="UP000414233"/>
    </source>
</evidence>
<reference evidence="1 2" key="1">
    <citation type="submission" date="2019-08" db="EMBL/GenBank/DDBJ databases">
        <authorList>
            <person name="Peeters C."/>
        </authorList>
    </citation>
    <scope>NUCLEOTIDE SEQUENCE [LARGE SCALE GENOMIC DNA]</scope>
    <source>
        <strain evidence="1 2">LMG 30175</strain>
    </source>
</reference>
<evidence type="ECO:0000313" key="1">
    <source>
        <dbReference type="EMBL" id="VVE55039.1"/>
    </source>
</evidence>
<dbReference type="EMBL" id="CABPRZ010000030">
    <property type="protein sequence ID" value="VVE55039.1"/>
    <property type="molecule type" value="Genomic_DNA"/>
</dbReference>
<keyword evidence="2" id="KW-1185">Reference proteome</keyword>
<sequence length="249" mass="26786">MVPRTDEAVACKQLIAKPGHAGGQRAPVLVDFAVNGVEPDGNFRQLDRNGIQVHAKHIAVSQIHAHLLQLLRVVVVRYAKPQLRLFALQVGFGELIDGLVQECSAAHGRLANGERKYVVGILNTAAAQQLFERIFDQAFGQHLRGVVASGFLPVTPRQTVDEATPLMLAQHAVPRVVGVENSLILLVVVQAISRNKPGIVEQICAVDFSTAWPAEVDSFVAVVARFHILIAFVIAGGDTSFLGGGLDFV</sequence>
<name>A0A5E4Z1M3_9BURK</name>
<dbReference type="AlphaFoldDB" id="A0A5E4Z1M3"/>
<proteinExistence type="predicted"/>
<dbReference type="Proteomes" id="UP000414233">
    <property type="component" value="Unassembled WGS sequence"/>
</dbReference>
<gene>
    <name evidence="1" type="ORF">PTE30175_04873</name>
</gene>